<dbReference type="AlphaFoldDB" id="A0AAF0DSI1"/>
<proteinExistence type="predicted"/>
<dbReference type="PANTHER" id="PTHR43805:SF1">
    <property type="entry name" value="GP-PDE DOMAIN-CONTAINING PROTEIN"/>
    <property type="match status" value="1"/>
</dbReference>
<dbReference type="InterPro" id="IPR017946">
    <property type="entry name" value="PLC-like_Pdiesterase_TIM-brl"/>
</dbReference>
<gene>
    <name evidence="2" type="ORF">MBRA1_001562</name>
</gene>
<feature type="domain" description="GP-PDE" evidence="1">
    <location>
        <begin position="16"/>
        <end position="248"/>
    </location>
</feature>
<keyword evidence="3" id="KW-1185">Reference proteome</keyword>
<reference evidence="2" key="1">
    <citation type="submission" date="2023-03" db="EMBL/GenBank/DDBJ databases">
        <title>Mating type loci evolution in Malassezia.</title>
        <authorList>
            <person name="Coelho M.A."/>
        </authorList>
    </citation>
    <scope>NUCLEOTIDE SEQUENCE</scope>
    <source>
        <strain evidence="2">CBS 14135</strain>
    </source>
</reference>
<dbReference type="PANTHER" id="PTHR43805">
    <property type="entry name" value="GLYCEROPHOSPHORYL DIESTER PHOSPHODIESTERASE"/>
    <property type="match status" value="1"/>
</dbReference>
<dbReference type="CDD" id="cd08570">
    <property type="entry name" value="GDPD_YPL206cp_fungi"/>
    <property type="match status" value="1"/>
</dbReference>
<dbReference type="SUPFAM" id="SSF51695">
    <property type="entry name" value="PLC-like phosphodiesterases"/>
    <property type="match status" value="1"/>
</dbReference>
<dbReference type="GO" id="GO:0008081">
    <property type="term" value="F:phosphoric diester hydrolase activity"/>
    <property type="evidence" value="ECO:0007669"/>
    <property type="project" value="InterPro"/>
</dbReference>
<dbReference type="EMBL" id="CP119952">
    <property type="protein sequence ID" value="WFC94924.1"/>
    <property type="molecule type" value="Genomic_DNA"/>
</dbReference>
<name>A0AAF0DSI1_9BASI</name>
<sequence>MSTKVFQPPMPECWGHRGASAAFPENTLASFEQAIRDGSEGIESDVHVTADDTLVMFHDTTLDRTTNSKGALARRPYYGPDGIEHVRTIEKPVQQIPTFDQLCELLMKEENRHVKLNVDIKPDNDPERLFPLMDKIVRKFPGYEKDLAPRLILGLWHPKFLPPAKKYVPTLFRAHIGASPADALKYFWDDCGAFSLCFPALVTSEGQAFLKRAKEANKDVMVWTVNRVDEMIEATRWGVKAILTDRTDALHKLRDEMAQDFVATEKKYVSPWFRWANYRYYTPTAWMYGQMCSHNVEERAGMTYAQSAQQARAAAAS</sequence>
<dbReference type="Pfam" id="PF03009">
    <property type="entry name" value="GDPD"/>
    <property type="match status" value="1"/>
</dbReference>
<evidence type="ECO:0000313" key="2">
    <source>
        <dbReference type="EMBL" id="WFC94924.1"/>
    </source>
</evidence>
<dbReference type="InterPro" id="IPR030395">
    <property type="entry name" value="GP_PDE_dom"/>
</dbReference>
<evidence type="ECO:0000259" key="1">
    <source>
        <dbReference type="Pfam" id="PF03009"/>
    </source>
</evidence>
<dbReference type="GO" id="GO:0006629">
    <property type="term" value="P:lipid metabolic process"/>
    <property type="evidence" value="ECO:0007669"/>
    <property type="project" value="InterPro"/>
</dbReference>
<evidence type="ECO:0000313" key="3">
    <source>
        <dbReference type="Proteomes" id="UP001216638"/>
    </source>
</evidence>
<accession>A0AAF0DSI1</accession>
<organism evidence="2 3">
    <name type="scientific">Malassezia brasiliensis</name>
    <dbReference type="NCBI Taxonomy" id="1821822"/>
    <lineage>
        <taxon>Eukaryota</taxon>
        <taxon>Fungi</taxon>
        <taxon>Dikarya</taxon>
        <taxon>Basidiomycota</taxon>
        <taxon>Ustilaginomycotina</taxon>
        <taxon>Malasseziomycetes</taxon>
        <taxon>Malasseziales</taxon>
        <taxon>Malasseziaceae</taxon>
        <taxon>Malassezia</taxon>
    </lineage>
</organism>
<dbReference type="Proteomes" id="UP001216638">
    <property type="component" value="Chromosome 2"/>
</dbReference>
<dbReference type="Gene3D" id="3.20.20.190">
    <property type="entry name" value="Phosphatidylinositol (PI) phosphodiesterase"/>
    <property type="match status" value="1"/>
</dbReference>
<protein>
    <recommendedName>
        <fullName evidence="1">GP-PDE domain-containing protein</fullName>
    </recommendedName>
</protein>